<evidence type="ECO:0000256" key="3">
    <source>
        <dbReference type="ARBA" id="ARBA00022723"/>
    </source>
</evidence>
<evidence type="ECO:0000256" key="2">
    <source>
        <dbReference type="ARBA" id="ARBA00022485"/>
    </source>
</evidence>
<feature type="domain" description="4Fe-4S ferredoxin-type" evidence="8">
    <location>
        <begin position="200"/>
        <end position="223"/>
    </location>
</feature>
<keyword evidence="1" id="KW-0813">Transport</keyword>
<dbReference type="PROSITE" id="PS51379">
    <property type="entry name" value="4FE4S_FER_2"/>
    <property type="match status" value="2"/>
</dbReference>
<dbReference type="GO" id="GO:0005886">
    <property type="term" value="C:plasma membrane"/>
    <property type="evidence" value="ECO:0007669"/>
    <property type="project" value="TreeGrafter"/>
</dbReference>
<keyword evidence="7" id="KW-0812">Transmembrane</keyword>
<evidence type="ECO:0000256" key="1">
    <source>
        <dbReference type="ARBA" id="ARBA00022448"/>
    </source>
</evidence>
<evidence type="ECO:0000313" key="10">
    <source>
        <dbReference type="Proteomes" id="UP000010880"/>
    </source>
</evidence>
<feature type="transmembrane region" description="Helical" evidence="7">
    <location>
        <begin position="111"/>
        <end position="131"/>
    </location>
</feature>
<dbReference type="InterPro" id="IPR017900">
    <property type="entry name" value="4Fe4S_Fe_S_CS"/>
</dbReference>
<dbReference type="PANTHER" id="PTHR30176">
    <property type="entry name" value="FERREDOXIN-TYPE PROTEIN NAPH"/>
    <property type="match status" value="1"/>
</dbReference>
<dbReference type="Gene3D" id="3.30.70.20">
    <property type="match status" value="1"/>
</dbReference>
<dbReference type="AlphaFoldDB" id="L0K9V8"/>
<keyword evidence="3" id="KW-0479">Metal-binding</keyword>
<accession>L0K9V8</accession>
<dbReference type="STRING" id="748449.Halha_1217"/>
<dbReference type="KEGG" id="hhl:Halha_1217"/>
<organism evidence="9 10">
    <name type="scientific">Halobacteroides halobius (strain ATCC 35273 / DSM 5150 / MD-1)</name>
    <dbReference type="NCBI Taxonomy" id="748449"/>
    <lineage>
        <taxon>Bacteria</taxon>
        <taxon>Bacillati</taxon>
        <taxon>Bacillota</taxon>
        <taxon>Clostridia</taxon>
        <taxon>Halanaerobiales</taxon>
        <taxon>Halobacteroidaceae</taxon>
        <taxon>Halobacteroides</taxon>
    </lineage>
</organism>
<feature type="transmembrane region" description="Helical" evidence="7">
    <location>
        <begin position="20"/>
        <end position="43"/>
    </location>
</feature>
<dbReference type="RefSeq" id="WP_015326886.1">
    <property type="nucleotide sequence ID" value="NC_019978.1"/>
</dbReference>
<name>L0K9V8_HALHC</name>
<dbReference type="OrthoDB" id="9786132at2"/>
<keyword evidence="10" id="KW-1185">Reference proteome</keyword>
<dbReference type="GO" id="GO:0046872">
    <property type="term" value="F:metal ion binding"/>
    <property type="evidence" value="ECO:0007669"/>
    <property type="project" value="UniProtKB-KW"/>
</dbReference>
<evidence type="ECO:0000256" key="7">
    <source>
        <dbReference type="SAM" id="Phobius"/>
    </source>
</evidence>
<gene>
    <name evidence="9" type="ordered locus">Halha_1217</name>
</gene>
<reference evidence="10" key="1">
    <citation type="submission" date="2012-02" db="EMBL/GenBank/DDBJ databases">
        <title>The complete genome of Halobacteroides halobius DSM 5150.</title>
        <authorList>
            <person name="Lucas S."/>
            <person name="Copeland A."/>
            <person name="Lapidus A."/>
            <person name="Glavina del Rio T."/>
            <person name="Dalin E."/>
            <person name="Tice H."/>
            <person name="Bruce D."/>
            <person name="Goodwin L."/>
            <person name="Pitluck S."/>
            <person name="Peters L."/>
            <person name="Mikhailova N."/>
            <person name="Gu W."/>
            <person name="Kyrpides N."/>
            <person name="Mavromatis K."/>
            <person name="Ivanova N."/>
            <person name="Brettin T."/>
            <person name="Detter J.C."/>
            <person name="Han C."/>
            <person name="Larimer F."/>
            <person name="Land M."/>
            <person name="Hauser L."/>
            <person name="Markowitz V."/>
            <person name="Cheng J.-F."/>
            <person name="Hugenholtz P."/>
            <person name="Woyke T."/>
            <person name="Wu D."/>
            <person name="Tindall B."/>
            <person name="Pomrenke H."/>
            <person name="Brambilla E."/>
            <person name="Klenk H.-P."/>
            <person name="Eisen J.A."/>
        </authorList>
    </citation>
    <scope>NUCLEOTIDE SEQUENCE [LARGE SCALE GENOMIC DNA]</scope>
    <source>
        <strain evidence="10">ATCC 35273 / DSM 5150 / MD-1</strain>
    </source>
</reference>
<evidence type="ECO:0000313" key="9">
    <source>
        <dbReference type="EMBL" id="AGB41164.1"/>
    </source>
</evidence>
<keyword evidence="7" id="KW-1133">Transmembrane helix</keyword>
<protein>
    <recommendedName>
        <fullName evidence="8">4Fe-4S ferredoxin-type domain-containing protein</fullName>
    </recommendedName>
</protein>
<evidence type="ECO:0000259" key="8">
    <source>
        <dbReference type="PROSITE" id="PS51379"/>
    </source>
</evidence>
<keyword evidence="5" id="KW-0408">Iron</keyword>
<dbReference type="eggNOG" id="COG0348">
    <property type="taxonomic scope" value="Bacteria"/>
</dbReference>
<dbReference type="PANTHER" id="PTHR30176:SF3">
    <property type="entry name" value="FERREDOXIN-TYPE PROTEIN NAPH"/>
    <property type="match status" value="1"/>
</dbReference>
<dbReference type="Proteomes" id="UP000010880">
    <property type="component" value="Chromosome"/>
</dbReference>
<keyword evidence="4" id="KW-0249">Electron transport</keyword>
<evidence type="ECO:0000256" key="4">
    <source>
        <dbReference type="ARBA" id="ARBA00022982"/>
    </source>
</evidence>
<dbReference type="PROSITE" id="PS00198">
    <property type="entry name" value="4FE4S_FER_1"/>
    <property type="match status" value="1"/>
</dbReference>
<keyword evidence="2" id="KW-0004">4Fe-4S</keyword>
<feature type="transmembrane region" description="Helical" evidence="7">
    <location>
        <begin position="80"/>
        <end position="99"/>
    </location>
</feature>
<sequence>MKSFISNWSWILLVVFLGVGWKYPIIGSVALVCMLAPVVVATWREGRVWCGNFCPRGSFNDNVLAKVSRSMKIPRIFKTVAFRIAFFLFLVYQFVIGIMNSGGDLAKIGFVFYRIIFITSAITIILGIFFHERTWCSFCPMGSLSALVIKIKRSLKRVKEQAKEEPKRIKVDQNKCVNCQLCAKDCPMDLEPYDFTDDSDKDLDCIHCQECVYSCPVDALTRE</sequence>
<evidence type="ECO:0000256" key="6">
    <source>
        <dbReference type="ARBA" id="ARBA00023014"/>
    </source>
</evidence>
<proteinExistence type="predicted"/>
<dbReference type="SUPFAM" id="SSF54862">
    <property type="entry name" value="4Fe-4S ferredoxins"/>
    <property type="match status" value="1"/>
</dbReference>
<feature type="domain" description="4Fe-4S ferredoxin-type" evidence="8">
    <location>
        <begin position="167"/>
        <end position="198"/>
    </location>
</feature>
<dbReference type="InterPro" id="IPR051684">
    <property type="entry name" value="Electron_Trans/Redox"/>
</dbReference>
<dbReference type="GO" id="GO:0051539">
    <property type="term" value="F:4 iron, 4 sulfur cluster binding"/>
    <property type="evidence" value="ECO:0007669"/>
    <property type="project" value="UniProtKB-KW"/>
</dbReference>
<keyword evidence="6" id="KW-0411">Iron-sulfur</keyword>
<dbReference type="InterPro" id="IPR017896">
    <property type="entry name" value="4Fe4S_Fe-S-bd"/>
</dbReference>
<evidence type="ECO:0000256" key="5">
    <source>
        <dbReference type="ARBA" id="ARBA00023004"/>
    </source>
</evidence>
<dbReference type="Pfam" id="PF12801">
    <property type="entry name" value="Fer4_5"/>
    <property type="match status" value="2"/>
</dbReference>
<dbReference type="HOGENOM" id="CLU_100907_1_0_9"/>
<keyword evidence="7" id="KW-0472">Membrane</keyword>
<dbReference type="Pfam" id="PF13237">
    <property type="entry name" value="Fer4_10"/>
    <property type="match status" value="1"/>
</dbReference>
<dbReference type="EMBL" id="CP003359">
    <property type="protein sequence ID" value="AGB41164.1"/>
    <property type="molecule type" value="Genomic_DNA"/>
</dbReference>